<sequence>MNQQLSVAVGRSQTLGTSGTSINKAAPRFWLNMSGEWQDEDTAEEELSLVFLWRQWEQAKERTFHLPLSSLHQYFLPWNTSHCHYRQEKKQNTC</sequence>
<protein>
    <submittedName>
        <fullName evidence="2">Uncharacterized protein</fullName>
    </submittedName>
</protein>
<organism evidence="2 3">
    <name type="scientific">Hemibagrus wyckioides</name>
    <dbReference type="NCBI Taxonomy" id="337641"/>
    <lineage>
        <taxon>Eukaryota</taxon>
        <taxon>Metazoa</taxon>
        <taxon>Chordata</taxon>
        <taxon>Craniata</taxon>
        <taxon>Vertebrata</taxon>
        <taxon>Euteleostomi</taxon>
        <taxon>Actinopterygii</taxon>
        <taxon>Neopterygii</taxon>
        <taxon>Teleostei</taxon>
        <taxon>Ostariophysi</taxon>
        <taxon>Siluriformes</taxon>
        <taxon>Bagridae</taxon>
        <taxon>Hemibagrus</taxon>
    </lineage>
</organism>
<name>A0A9D3PAQ5_9TELE</name>
<gene>
    <name evidence="2" type="ORF">KOW79_000646</name>
</gene>
<accession>A0A9D3PAQ5</accession>
<feature type="region of interest" description="Disordered" evidence="1">
    <location>
        <begin position="1"/>
        <end position="21"/>
    </location>
</feature>
<reference evidence="2 3" key="1">
    <citation type="submission" date="2021-06" db="EMBL/GenBank/DDBJ databases">
        <title>Chromosome-level genome assembly of the red-tail catfish (Hemibagrus wyckioides).</title>
        <authorList>
            <person name="Shao F."/>
        </authorList>
    </citation>
    <scope>NUCLEOTIDE SEQUENCE [LARGE SCALE GENOMIC DNA]</scope>
    <source>
        <strain evidence="2">EC202008001</strain>
        <tissue evidence="2">Blood</tissue>
    </source>
</reference>
<dbReference type="EMBL" id="JAHKSW010000001">
    <property type="protein sequence ID" value="KAG7335953.1"/>
    <property type="molecule type" value="Genomic_DNA"/>
</dbReference>
<evidence type="ECO:0000256" key="1">
    <source>
        <dbReference type="SAM" id="MobiDB-lite"/>
    </source>
</evidence>
<dbReference type="AlphaFoldDB" id="A0A9D3PAQ5"/>
<dbReference type="Proteomes" id="UP000824219">
    <property type="component" value="Linkage Group LG01"/>
</dbReference>
<keyword evidence="3" id="KW-1185">Reference proteome</keyword>
<proteinExistence type="predicted"/>
<comment type="caution">
    <text evidence="2">The sequence shown here is derived from an EMBL/GenBank/DDBJ whole genome shotgun (WGS) entry which is preliminary data.</text>
</comment>
<evidence type="ECO:0000313" key="2">
    <source>
        <dbReference type="EMBL" id="KAG7335953.1"/>
    </source>
</evidence>
<evidence type="ECO:0000313" key="3">
    <source>
        <dbReference type="Proteomes" id="UP000824219"/>
    </source>
</evidence>